<dbReference type="Proteomes" id="UP000256253">
    <property type="component" value="Unassembled WGS sequence"/>
</dbReference>
<dbReference type="EMBL" id="QTUA01000001">
    <property type="protein sequence ID" value="REF29625.1"/>
    <property type="molecule type" value="Genomic_DNA"/>
</dbReference>
<name>A0A3D9USL1_9MICO</name>
<organism evidence="2 3">
    <name type="scientific">Calidifontibacter indicus</name>
    <dbReference type="NCBI Taxonomy" id="419650"/>
    <lineage>
        <taxon>Bacteria</taxon>
        <taxon>Bacillati</taxon>
        <taxon>Actinomycetota</taxon>
        <taxon>Actinomycetes</taxon>
        <taxon>Micrococcales</taxon>
        <taxon>Dermacoccaceae</taxon>
        <taxon>Calidifontibacter</taxon>
    </lineage>
</organism>
<accession>A0A3D9USL1</accession>
<evidence type="ECO:0000256" key="1">
    <source>
        <dbReference type="SAM" id="MobiDB-lite"/>
    </source>
</evidence>
<proteinExistence type="predicted"/>
<dbReference type="RefSeq" id="WP_115921717.1">
    <property type="nucleotide sequence ID" value="NZ_QTUA01000001.1"/>
</dbReference>
<reference evidence="2 3" key="1">
    <citation type="submission" date="2018-08" db="EMBL/GenBank/DDBJ databases">
        <title>Sequencing the genomes of 1000 actinobacteria strains.</title>
        <authorList>
            <person name="Klenk H.-P."/>
        </authorList>
    </citation>
    <scope>NUCLEOTIDE SEQUENCE [LARGE SCALE GENOMIC DNA]</scope>
    <source>
        <strain evidence="2 3">DSM 22967</strain>
    </source>
</reference>
<feature type="region of interest" description="Disordered" evidence="1">
    <location>
        <begin position="102"/>
        <end position="160"/>
    </location>
</feature>
<evidence type="ECO:0000313" key="2">
    <source>
        <dbReference type="EMBL" id="REF29625.1"/>
    </source>
</evidence>
<evidence type="ECO:0000313" key="3">
    <source>
        <dbReference type="Proteomes" id="UP000256253"/>
    </source>
</evidence>
<protein>
    <submittedName>
        <fullName evidence="2">Uncharacterized protein</fullName>
    </submittedName>
</protein>
<comment type="caution">
    <text evidence="2">The sequence shown here is derived from an EMBL/GenBank/DDBJ whole genome shotgun (WGS) entry which is preliminary data.</text>
</comment>
<dbReference type="AlphaFoldDB" id="A0A3D9USL1"/>
<dbReference type="OrthoDB" id="4865413at2"/>
<keyword evidence="3" id="KW-1185">Reference proteome</keyword>
<sequence length="404" mass="43762">MNDPYELLTTHAVHWAENAGRPLDATLLSTVLNLRDTHDRTPGTSWPAGSADHLITVRWPEHRAPGGAPDHRAPGGAASDTGALVDTLATFWQFLSATGRLAPGSADPSDLATEARRAQESMPAGRADRAHRTRPAAAGRTKGVTPSGDRIDREPGDTAAGATVTDIDVQAALPIQDPAEVLAVVARSTYRHRLDGLLDAIGERGREVTSAGWLRPKFAAEIIAALEIDEWVERVLGSPPSPWRSAGDHLGLGLLFSPAKDVGLLDYRGNRVVHVPRPMQDDPAARHAHEIALLSRLHHHTHRLFLGDPLPGIVLGVQTDRLKTRADIESWWLQAPENMFGDLEQFGAAAKSMRKTSIRWLGSALLFWEEAGMLVDRPDGVQVTPLGIEFTRLLLDPARRAGDA</sequence>
<gene>
    <name evidence="2" type="ORF">DFJ65_0585</name>
</gene>